<keyword evidence="9" id="KW-0573">Peptidoglycan synthesis</keyword>
<reference evidence="18 19" key="1">
    <citation type="submission" date="2020-08" db="EMBL/GenBank/DDBJ databases">
        <title>Genomic Encyclopedia of Type Strains, Phase IV (KMG-IV): sequencing the most valuable type-strain genomes for metagenomic binning, comparative biology and taxonomic classification.</title>
        <authorList>
            <person name="Goeker M."/>
        </authorList>
    </citation>
    <scope>NUCLEOTIDE SEQUENCE [LARGE SCALE GENOMIC DNA]</scope>
    <source>
        <strain evidence="18 19">DSM 105434</strain>
    </source>
</reference>
<feature type="domain" description="Glycosyl transferase family 51" evidence="17">
    <location>
        <begin position="99"/>
        <end position="267"/>
    </location>
</feature>
<gene>
    <name evidence="18" type="ORF">HNQ10_003836</name>
</gene>
<keyword evidence="4" id="KW-0328">Glycosyltransferase</keyword>
<keyword evidence="11" id="KW-0472">Membrane</keyword>
<evidence type="ECO:0000256" key="6">
    <source>
        <dbReference type="ARBA" id="ARBA00022692"/>
    </source>
</evidence>
<keyword evidence="6" id="KW-0812">Transmembrane</keyword>
<comment type="catalytic activity">
    <reaction evidence="15">
        <text>[GlcNAc-(1-&gt;4)-Mur2Ac(oyl-L-Ala-gamma-D-Glu-L-Lys-D-Ala-D-Ala)](n)-di-trans,octa-cis-undecaprenyl diphosphate + beta-D-GlcNAc-(1-&gt;4)-Mur2Ac(oyl-L-Ala-gamma-D-Glu-L-Lys-D-Ala-D-Ala)-di-trans,octa-cis-undecaprenyl diphosphate = [GlcNAc-(1-&gt;4)-Mur2Ac(oyl-L-Ala-gamma-D-Glu-L-Lys-D-Ala-D-Ala)](n+1)-di-trans,octa-cis-undecaprenyl diphosphate + di-trans,octa-cis-undecaprenyl diphosphate + H(+)</text>
        <dbReference type="Rhea" id="RHEA:23708"/>
        <dbReference type="Rhea" id="RHEA-COMP:9602"/>
        <dbReference type="Rhea" id="RHEA-COMP:9603"/>
        <dbReference type="ChEBI" id="CHEBI:15378"/>
        <dbReference type="ChEBI" id="CHEBI:58405"/>
        <dbReference type="ChEBI" id="CHEBI:60033"/>
        <dbReference type="ChEBI" id="CHEBI:78435"/>
        <dbReference type="EC" id="2.4.99.28"/>
    </reaction>
</comment>
<accession>A0ABR6MYL7</accession>
<evidence type="ECO:0000256" key="2">
    <source>
        <dbReference type="ARBA" id="ARBA00022645"/>
    </source>
</evidence>
<dbReference type="SUPFAM" id="SSF56601">
    <property type="entry name" value="beta-lactamase/transpeptidase-like"/>
    <property type="match status" value="1"/>
</dbReference>
<evidence type="ECO:0000256" key="8">
    <source>
        <dbReference type="ARBA" id="ARBA00022960"/>
    </source>
</evidence>
<dbReference type="InterPro" id="IPR012338">
    <property type="entry name" value="Beta-lactam/transpept-like"/>
</dbReference>
<dbReference type="EMBL" id="JACHFV010000015">
    <property type="protein sequence ID" value="MBB5296976.1"/>
    <property type="molecule type" value="Genomic_DNA"/>
</dbReference>
<dbReference type="Pfam" id="PF00912">
    <property type="entry name" value="Transgly"/>
    <property type="match status" value="1"/>
</dbReference>
<dbReference type="PANTHER" id="PTHR32282">
    <property type="entry name" value="BINDING PROTEIN TRANSPEPTIDASE, PUTATIVE-RELATED"/>
    <property type="match status" value="1"/>
</dbReference>
<keyword evidence="8" id="KW-0133">Cell shape</keyword>
<dbReference type="InterPro" id="IPR023346">
    <property type="entry name" value="Lysozyme-like_dom_sf"/>
</dbReference>
<keyword evidence="19" id="KW-1185">Reference proteome</keyword>
<keyword evidence="13" id="KW-0961">Cell wall biogenesis/degradation</keyword>
<keyword evidence="5" id="KW-0808">Transferase</keyword>
<evidence type="ECO:0000256" key="11">
    <source>
        <dbReference type="ARBA" id="ARBA00023136"/>
    </source>
</evidence>
<evidence type="ECO:0000256" key="14">
    <source>
        <dbReference type="ARBA" id="ARBA00044770"/>
    </source>
</evidence>
<feature type="domain" description="Penicillin-binding protein transpeptidase" evidence="16">
    <location>
        <begin position="388"/>
        <end position="646"/>
    </location>
</feature>
<proteinExistence type="predicted"/>
<dbReference type="InterPro" id="IPR001264">
    <property type="entry name" value="Glyco_trans_51"/>
</dbReference>
<dbReference type="EC" id="2.4.99.28" evidence="14"/>
<evidence type="ECO:0000256" key="5">
    <source>
        <dbReference type="ARBA" id="ARBA00022679"/>
    </source>
</evidence>
<name>A0ABR6MYL7_9DEIO</name>
<dbReference type="Proteomes" id="UP000536909">
    <property type="component" value="Unassembled WGS sequence"/>
</dbReference>
<dbReference type="Pfam" id="PF00905">
    <property type="entry name" value="Transpeptidase"/>
    <property type="match status" value="1"/>
</dbReference>
<evidence type="ECO:0000256" key="7">
    <source>
        <dbReference type="ARBA" id="ARBA00022801"/>
    </source>
</evidence>
<comment type="caution">
    <text evidence="18">The sequence shown here is derived from an EMBL/GenBank/DDBJ whole genome shotgun (WGS) entry which is preliminary data.</text>
</comment>
<dbReference type="Gene3D" id="3.40.710.10">
    <property type="entry name" value="DD-peptidase/beta-lactamase superfamily"/>
    <property type="match status" value="1"/>
</dbReference>
<keyword evidence="10" id="KW-1133">Transmembrane helix</keyword>
<protein>
    <recommendedName>
        <fullName evidence="14">peptidoglycan glycosyltransferase</fullName>
        <ecNumber evidence="14">2.4.99.28</ecNumber>
    </recommendedName>
</protein>
<dbReference type="InterPro" id="IPR036950">
    <property type="entry name" value="PBP_transglycosylase"/>
</dbReference>
<dbReference type="GO" id="GO:0004180">
    <property type="term" value="F:carboxypeptidase activity"/>
    <property type="evidence" value="ECO:0007669"/>
    <property type="project" value="UniProtKB-KW"/>
</dbReference>
<evidence type="ECO:0000313" key="18">
    <source>
        <dbReference type="EMBL" id="MBB5296976.1"/>
    </source>
</evidence>
<comment type="subcellular location">
    <subcellularLocation>
        <location evidence="1">Membrane</location>
    </subcellularLocation>
</comment>
<keyword evidence="7" id="KW-0378">Hydrolase</keyword>
<keyword evidence="12" id="KW-0511">Multifunctional enzyme</keyword>
<sequence>MKLWRRLTPWPRTPFVTHGRRPWTLRRAARAGLAGVGVATLGMLALGVAGASATGAFGRVWNLRAELQPIEVQDRRGEALGVIDHCRENAAVNAVPCRESLSVPLTGVSRAFLLAYVAKEDVRFFSHPGVDLGRLPRAVLSGAGGSTITMQLLKNNVLAGHFDYDTGRRGLGLVLTRKATEFVLAPLVTWRYGPREVLAMSVNSLPWLGIGQRKGIYDAARSVFGVDPADLTLAQSAFLVGLLPAPGRYLVTETTPPEEATARFRWMRTQQLLTLNILRSHGLIREDEYARAAAEPLQPRLWRVEYAGGGPDLRVVSAARNPDYRSEPEPVWAIQELVRRELRAAGLDPRRVGRVVLTLDGAAQAALVRRVTGNGATGQRPAGVAEGAAVVDVQGGGILALASSTGGDQSSQPGKQWAATARRPVASTVKPLLYATAFGEGLSQLSTFRDAPTNYAGQAIRNNSGTFLNRAVTVREANARSLNTVAVQVGTEREAALRRVLESVGYAEDTNNHSSPALGTYRSSPLGVAAAYASFANGGELCQPHLLAEAYDRSGRPLPLPRRACVPLWSGAVAYETFDMLTGAVNDPAGHVHFLRAPLSQRLLGTAVPLGAKSGTTDDVRDTWCAGVTPQYAMGVWIGDPQGVQSVPADLYRDQAACREIGLLRELPHTVTSLDVPGGITRVGGVAVPAPGANVQNPPPPSPNR</sequence>
<dbReference type="RefSeq" id="WP_146719721.1">
    <property type="nucleotide sequence ID" value="NZ_BSUI01000011.1"/>
</dbReference>
<dbReference type="Gene3D" id="1.10.3810.10">
    <property type="entry name" value="Biosynthetic peptidoglycan transglycosylase-like"/>
    <property type="match status" value="1"/>
</dbReference>
<evidence type="ECO:0000259" key="16">
    <source>
        <dbReference type="Pfam" id="PF00905"/>
    </source>
</evidence>
<evidence type="ECO:0000256" key="4">
    <source>
        <dbReference type="ARBA" id="ARBA00022676"/>
    </source>
</evidence>
<dbReference type="SUPFAM" id="SSF53955">
    <property type="entry name" value="Lysozyme-like"/>
    <property type="match status" value="1"/>
</dbReference>
<evidence type="ECO:0000256" key="3">
    <source>
        <dbReference type="ARBA" id="ARBA00022670"/>
    </source>
</evidence>
<keyword evidence="2 18" id="KW-0121">Carboxypeptidase</keyword>
<evidence type="ECO:0000313" key="19">
    <source>
        <dbReference type="Proteomes" id="UP000536909"/>
    </source>
</evidence>
<evidence type="ECO:0000259" key="17">
    <source>
        <dbReference type="Pfam" id="PF00912"/>
    </source>
</evidence>
<evidence type="ECO:0000256" key="12">
    <source>
        <dbReference type="ARBA" id="ARBA00023268"/>
    </source>
</evidence>
<organism evidence="18 19">
    <name type="scientific">Deinococcus metallilatus</name>
    <dbReference type="NCBI Taxonomy" id="1211322"/>
    <lineage>
        <taxon>Bacteria</taxon>
        <taxon>Thermotogati</taxon>
        <taxon>Deinococcota</taxon>
        <taxon>Deinococci</taxon>
        <taxon>Deinococcales</taxon>
        <taxon>Deinococcaceae</taxon>
        <taxon>Deinococcus</taxon>
    </lineage>
</organism>
<evidence type="ECO:0000256" key="15">
    <source>
        <dbReference type="ARBA" id="ARBA00049902"/>
    </source>
</evidence>
<dbReference type="PANTHER" id="PTHR32282:SF27">
    <property type="entry name" value="PENICILLIN-BINDING PROTEIN 1A"/>
    <property type="match status" value="1"/>
</dbReference>
<dbReference type="InterPro" id="IPR001460">
    <property type="entry name" value="PCN-bd_Tpept"/>
</dbReference>
<keyword evidence="3" id="KW-0645">Protease</keyword>
<evidence type="ECO:0000256" key="1">
    <source>
        <dbReference type="ARBA" id="ARBA00004370"/>
    </source>
</evidence>
<evidence type="ECO:0000256" key="10">
    <source>
        <dbReference type="ARBA" id="ARBA00022989"/>
    </source>
</evidence>
<evidence type="ECO:0000256" key="9">
    <source>
        <dbReference type="ARBA" id="ARBA00022984"/>
    </source>
</evidence>
<evidence type="ECO:0000256" key="13">
    <source>
        <dbReference type="ARBA" id="ARBA00023316"/>
    </source>
</evidence>
<dbReference type="InterPro" id="IPR050396">
    <property type="entry name" value="Glycosyltr_51/Transpeptidase"/>
</dbReference>